<dbReference type="PANTHER" id="PTHR45828:SF32">
    <property type="entry name" value="SI:DKEY-251I10.2"/>
    <property type="match status" value="1"/>
</dbReference>
<dbReference type="OMA" id="WINVRSN"/>
<organism evidence="1 2">
    <name type="scientific">Chrysemys picta bellii</name>
    <name type="common">Western painted turtle</name>
    <name type="synonym">Emys bellii</name>
    <dbReference type="NCBI Taxonomy" id="8478"/>
    <lineage>
        <taxon>Eukaryota</taxon>
        <taxon>Metazoa</taxon>
        <taxon>Chordata</taxon>
        <taxon>Craniata</taxon>
        <taxon>Vertebrata</taxon>
        <taxon>Euteleostomi</taxon>
        <taxon>Archelosauria</taxon>
        <taxon>Testudinata</taxon>
        <taxon>Testudines</taxon>
        <taxon>Cryptodira</taxon>
        <taxon>Durocryptodira</taxon>
        <taxon>Testudinoidea</taxon>
        <taxon>Emydidae</taxon>
        <taxon>Chrysemys</taxon>
    </lineage>
</organism>
<keyword evidence="2" id="KW-1185">Reference proteome</keyword>
<name>A0A8C3I6W4_CHRPI</name>
<dbReference type="AlphaFoldDB" id="A0A8C3I6W4"/>
<sequence>MAHWSPSLLGYIVFWNIIRSCVAFPTGAPASACENMMPVHMGVQPQPSPAPYEIQIDVSSFVNRQPINVQIVGPGYRGLLLEARTFGSTAALGTWQNPANNTKFLQCSGNPKGAITHSNTELKTSLTTYTWLPPISGCPAVITFRATVAQSREVYWLGIKSKVIWRDSKATCGAEQLTWTVIIVTMMSFHLLLLPGYLY</sequence>
<dbReference type="OrthoDB" id="6418377at2759"/>
<dbReference type="Pfam" id="PF02014">
    <property type="entry name" value="Reeler"/>
    <property type="match status" value="1"/>
</dbReference>
<dbReference type="GeneTree" id="ENSGT00940000165599"/>
<dbReference type="InterPro" id="IPR042307">
    <property type="entry name" value="Reeler_sf"/>
</dbReference>
<reference evidence="1" key="2">
    <citation type="submission" date="2025-09" db="UniProtKB">
        <authorList>
            <consortium name="Ensembl"/>
        </authorList>
    </citation>
    <scope>IDENTIFICATION</scope>
</reference>
<dbReference type="Ensembl" id="ENSCPBT00000034543.1">
    <property type="protein sequence ID" value="ENSCPBP00000029343.1"/>
    <property type="gene ID" value="ENSCPBG00000020680.1"/>
</dbReference>
<gene>
    <name evidence="1" type="primary">LOC101944121</name>
</gene>
<dbReference type="PANTHER" id="PTHR45828">
    <property type="entry name" value="CYTOCHROME B561/FERRIC REDUCTASE TRANSMEMBRANE"/>
    <property type="match status" value="1"/>
</dbReference>
<protein>
    <submittedName>
        <fullName evidence="1">Uncharacterized protein</fullName>
    </submittedName>
</protein>
<evidence type="ECO:0000313" key="1">
    <source>
        <dbReference type="Ensembl" id="ENSCPBP00000029343.1"/>
    </source>
</evidence>
<dbReference type="CDD" id="cd08544">
    <property type="entry name" value="Reeler"/>
    <property type="match status" value="1"/>
</dbReference>
<dbReference type="InterPro" id="IPR051237">
    <property type="entry name" value="Ferric-chelate_Red/DefProt"/>
</dbReference>
<reference evidence="1" key="1">
    <citation type="submission" date="2025-08" db="UniProtKB">
        <authorList>
            <consortium name="Ensembl"/>
        </authorList>
    </citation>
    <scope>IDENTIFICATION</scope>
</reference>
<proteinExistence type="predicted"/>
<accession>A0A8C3I6W4</accession>
<dbReference type="Proteomes" id="UP000694380">
    <property type="component" value="Unplaced"/>
</dbReference>
<dbReference type="Gene3D" id="2.60.40.4060">
    <property type="entry name" value="Reeler domain"/>
    <property type="match status" value="1"/>
</dbReference>
<dbReference type="InterPro" id="IPR002861">
    <property type="entry name" value="Reeler_dom"/>
</dbReference>
<dbReference type="PROSITE" id="PS51019">
    <property type="entry name" value="REELIN"/>
    <property type="match status" value="1"/>
</dbReference>
<dbReference type="GO" id="GO:0016020">
    <property type="term" value="C:membrane"/>
    <property type="evidence" value="ECO:0007669"/>
    <property type="project" value="TreeGrafter"/>
</dbReference>
<evidence type="ECO:0000313" key="2">
    <source>
        <dbReference type="Proteomes" id="UP000694380"/>
    </source>
</evidence>